<dbReference type="Proteomes" id="UP000011518">
    <property type="component" value="Unassembled WGS sequence"/>
</dbReference>
<evidence type="ECO:0000313" key="4">
    <source>
        <dbReference type="Proteomes" id="UP000011518"/>
    </source>
</evidence>
<evidence type="ECO:0000313" key="3">
    <source>
        <dbReference type="EMBL" id="ELW68445.1"/>
    </source>
</evidence>
<gene>
    <name evidence="3" type="ORF">TREES_T100006348</name>
</gene>
<dbReference type="PANTHER" id="PTHR38580">
    <property type="entry name" value="COILED-COIL DOMAIN-CONTAINING PROTEIN 192"/>
    <property type="match status" value="1"/>
</dbReference>
<dbReference type="AlphaFoldDB" id="L9KZQ8"/>
<protein>
    <submittedName>
        <fullName evidence="3">Uncharacterized protein</fullName>
    </submittedName>
</protein>
<feature type="compositionally biased region" description="Basic and acidic residues" evidence="2">
    <location>
        <begin position="27"/>
        <end position="37"/>
    </location>
</feature>
<evidence type="ECO:0000256" key="1">
    <source>
        <dbReference type="SAM" id="Coils"/>
    </source>
</evidence>
<reference evidence="4" key="1">
    <citation type="submission" date="2012-07" db="EMBL/GenBank/DDBJ databases">
        <title>Genome of the Chinese tree shrew, a rising model animal genetically related to primates.</title>
        <authorList>
            <person name="Zhang G."/>
            <person name="Fan Y."/>
            <person name="Yao Y."/>
            <person name="Huang Z."/>
        </authorList>
    </citation>
    <scope>NUCLEOTIDE SEQUENCE [LARGE SCALE GENOMIC DNA]</scope>
</reference>
<reference evidence="4" key="2">
    <citation type="journal article" date="2013" name="Nat. Commun.">
        <title>Genome of the Chinese tree shrew.</title>
        <authorList>
            <person name="Fan Y."/>
            <person name="Huang Z.Y."/>
            <person name="Cao C.C."/>
            <person name="Chen C.S."/>
            <person name="Chen Y.X."/>
            <person name="Fan D.D."/>
            <person name="He J."/>
            <person name="Hou H.L."/>
            <person name="Hu L."/>
            <person name="Hu X.T."/>
            <person name="Jiang X.T."/>
            <person name="Lai R."/>
            <person name="Lang Y.S."/>
            <person name="Liang B."/>
            <person name="Liao S.G."/>
            <person name="Mu D."/>
            <person name="Ma Y.Y."/>
            <person name="Niu Y.Y."/>
            <person name="Sun X.Q."/>
            <person name="Xia J.Q."/>
            <person name="Xiao J."/>
            <person name="Xiong Z.Q."/>
            <person name="Xu L."/>
            <person name="Yang L."/>
            <person name="Zhang Y."/>
            <person name="Zhao W."/>
            <person name="Zhao X.D."/>
            <person name="Zheng Y.T."/>
            <person name="Zhou J.M."/>
            <person name="Zhu Y.B."/>
            <person name="Zhang G.J."/>
            <person name="Wang J."/>
            <person name="Yao Y.G."/>
        </authorList>
    </citation>
    <scope>NUCLEOTIDE SEQUENCE [LARGE SCALE GENOMIC DNA]</scope>
</reference>
<proteinExistence type="predicted"/>
<sequence>MGIVDVCPMDRGFQWIWLEMGECYSKESVARRSETPERSSTTSESSESDIQPKSEILVTSLDTGRMAFTLAQLESLETCLKEAEERAQVLSEQHIEKLQAEVKASQEQLIAHVSVFLLFSSHCFDFCYTGNEL</sequence>
<dbReference type="FunCoup" id="L9KZQ8">
    <property type="interactions" value="1"/>
</dbReference>
<feature type="coiled-coil region" evidence="1">
    <location>
        <begin position="66"/>
        <end position="100"/>
    </location>
</feature>
<dbReference type="PANTHER" id="PTHR38580:SF1">
    <property type="entry name" value="COILED-COIL DOMAIN-CONTAINING PROTEIN 192"/>
    <property type="match status" value="1"/>
</dbReference>
<dbReference type="InParanoid" id="L9KZQ8"/>
<dbReference type="EMBL" id="KB320570">
    <property type="protein sequence ID" value="ELW68445.1"/>
    <property type="molecule type" value="Genomic_DNA"/>
</dbReference>
<organism evidence="3 4">
    <name type="scientific">Tupaia chinensis</name>
    <name type="common">Chinese tree shrew</name>
    <name type="synonym">Tupaia belangeri chinensis</name>
    <dbReference type="NCBI Taxonomy" id="246437"/>
    <lineage>
        <taxon>Eukaryota</taxon>
        <taxon>Metazoa</taxon>
        <taxon>Chordata</taxon>
        <taxon>Craniata</taxon>
        <taxon>Vertebrata</taxon>
        <taxon>Euteleostomi</taxon>
        <taxon>Mammalia</taxon>
        <taxon>Eutheria</taxon>
        <taxon>Euarchontoglires</taxon>
        <taxon>Scandentia</taxon>
        <taxon>Tupaiidae</taxon>
        <taxon>Tupaia</taxon>
    </lineage>
</organism>
<name>L9KZQ8_TUPCH</name>
<feature type="region of interest" description="Disordered" evidence="2">
    <location>
        <begin position="27"/>
        <end position="53"/>
    </location>
</feature>
<evidence type="ECO:0000256" key="2">
    <source>
        <dbReference type="SAM" id="MobiDB-lite"/>
    </source>
</evidence>
<dbReference type="InterPro" id="IPR038817">
    <property type="entry name" value="CCDC192"/>
</dbReference>
<accession>L9KZQ8</accession>
<keyword evidence="1" id="KW-0175">Coiled coil</keyword>
<keyword evidence="4" id="KW-1185">Reference proteome</keyword>